<dbReference type="KEGG" id="smo:SELMODRAFT_408124"/>
<evidence type="ECO:0000313" key="2">
    <source>
        <dbReference type="Proteomes" id="UP000001514"/>
    </source>
</evidence>
<dbReference type="PANTHER" id="PTHR47925:SF84">
    <property type="entry name" value="PENTATRICOPEPTIDE REPEAT-CONTAINING PROTEIN"/>
    <property type="match status" value="1"/>
</dbReference>
<keyword evidence="2" id="KW-1185">Reference proteome</keyword>
<dbReference type="EMBL" id="GL377573">
    <property type="protein sequence ID" value="EFJ31485.1"/>
    <property type="molecule type" value="Genomic_DNA"/>
</dbReference>
<dbReference type="Proteomes" id="UP000001514">
    <property type="component" value="Unassembled WGS sequence"/>
</dbReference>
<dbReference type="AlphaFoldDB" id="D8R797"/>
<gene>
    <name evidence="1" type="ORF">SELMODRAFT_408124</name>
</gene>
<reference evidence="1 2" key="1">
    <citation type="journal article" date="2011" name="Science">
        <title>The Selaginella genome identifies genetic changes associated with the evolution of vascular plants.</title>
        <authorList>
            <person name="Banks J.A."/>
            <person name="Nishiyama T."/>
            <person name="Hasebe M."/>
            <person name="Bowman J.L."/>
            <person name="Gribskov M."/>
            <person name="dePamphilis C."/>
            <person name="Albert V.A."/>
            <person name="Aono N."/>
            <person name="Aoyama T."/>
            <person name="Ambrose B.A."/>
            <person name="Ashton N.W."/>
            <person name="Axtell M.J."/>
            <person name="Barker E."/>
            <person name="Barker M.S."/>
            <person name="Bennetzen J.L."/>
            <person name="Bonawitz N.D."/>
            <person name="Chapple C."/>
            <person name="Cheng C."/>
            <person name="Correa L.G."/>
            <person name="Dacre M."/>
            <person name="DeBarry J."/>
            <person name="Dreyer I."/>
            <person name="Elias M."/>
            <person name="Engstrom E.M."/>
            <person name="Estelle M."/>
            <person name="Feng L."/>
            <person name="Finet C."/>
            <person name="Floyd S.K."/>
            <person name="Frommer W.B."/>
            <person name="Fujita T."/>
            <person name="Gramzow L."/>
            <person name="Gutensohn M."/>
            <person name="Harholt J."/>
            <person name="Hattori M."/>
            <person name="Heyl A."/>
            <person name="Hirai T."/>
            <person name="Hiwatashi Y."/>
            <person name="Ishikawa M."/>
            <person name="Iwata M."/>
            <person name="Karol K.G."/>
            <person name="Koehler B."/>
            <person name="Kolukisaoglu U."/>
            <person name="Kubo M."/>
            <person name="Kurata T."/>
            <person name="Lalonde S."/>
            <person name="Li K."/>
            <person name="Li Y."/>
            <person name="Litt A."/>
            <person name="Lyons E."/>
            <person name="Manning G."/>
            <person name="Maruyama T."/>
            <person name="Michael T.P."/>
            <person name="Mikami K."/>
            <person name="Miyazaki S."/>
            <person name="Morinaga S."/>
            <person name="Murata T."/>
            <person name="Mueller-Roeber B."/>
            <person name="Nelson D.R."/>
            <person name="Obara M."/>
            <person name="Oguri Y."/>
            <person name="Olmstead R.G."/>
            <person name="Onodera N."/>
            <person name="Petersen B.L."/>
            <person name="Pils B."/>
            <person name="Prigge M."/>
            <person name="Rensing S.A."/>
            <person name="Riano-Pachon D.M."/>
            <person name="Roberts A.W."/>
            <person name="Sato Y."/>
            <person name="Scheller H.V."/>
            <person name="Schulz B."/>
            <person name="Schulz C."/>
            <person name="Shakirov E.V."/>
            <person name="Shibagaki N."/>
            <person name="Shinohara N."/>
            <person name="Shippen D.E."/>
            <person name="Soerensen I."/>
            <person name="Sotooka R."/>
            <person name="Sugimoto N."/>
            <person name="Sugita M."/>
            <person name="Sumikawa N."/>
            <person name="Tanurdzic M."/>
            <person name="Theissen G."/>
            <person name="Ulvskov P."/>
            <person name="Wakazuki S."/>
            <person name="Weng J.K."/>
            <person name="Willats W.W."/>
            <person name="Wipf D."/>
            <person name="Wolf P.G."/>
            <person name="Yang L."/>
            <person name="Zimmer A.D."/>
            <person name="Zhu Q."/>
            <person name="Mitros T."/>
            <person name="Hellsten U."/>
            <person name="Loque D."/>
            <person name="Otillar R."/>
            <person name="Salamov A."/>
            <person name="Schmutz J."/>
            <person name="Shapiro H."/>
            <person name="Lindquist E."/>
            <person name="Lucas S."/>
            <person name="Rokhsar D."/>
            <person name="Grigoriev I.V."/>
        </authorList>
    </citation>
    <scope>NUCLEOTIDE SEQUENCE [LARGE SCALE GENOMIC DNA]</scope>
</reference>
<dbReference type="InParanoid" id="D8R797"/>
<accession>D8R797</accession>
<evidence type="ECO:0000313" key="1">
    <source>
        <dbReference type="EMBL" id="EFJ31485.1"/>
    </source>
</evidence>
<proteinExistence type="predicted"/>
<dbReference type="InterPro" id="IPR011990">
    <property type="entry name" value="TPR-like_helical_dom_sf"/>
</dbReference>
<name>D8R797_SELML</name>
<dbReference type="PANTHER" id="PTHR47925">
    <property type="entry name" value="OS01G0913400 PROTEIN-RELATED"/>
    <property type="match status" value="1"/>
</dbReference>
<organism evidence="2">
    <name type="scientific">Selaginella moellendorffii</name>
    <name type="common">Spikemoss</name>
    <dbReference type="NCBI Taxonomy" id="88036"/>
    <lineage>
        <taxon>Eukaryota</taxon>
        <taxon>Viridiplantae</taxon>
        <taxon>Streptophyta</taxon>
        <taxon>Embryophyta</taxon>
        <taxon>Tracheophyta</taxon>
        <taxon>Lycopodiopsida</taxon>
        <taxon>Selaginellales</taxon>
        <taxon>Selaginellaceae</taxon>
        <taxon>Selaginella</taxon>
    </lineage>
</organism>
<protein>
    <submittedName>
        <fullName evidence="1">Uncharacterized protein</fullName>
    </submittedName>
</protein>
<sequence>MVRDQGMEPSIEHKLCLMDLLGHTGWIEEAEEFLASSEDLKARAASWTSFLSACERQSEQGRAGRAASVFHSSRTMNGSINVQAGTSFVDFVFQDGRYDLVCVYQSHFSKVRGLWHNYACIALAGVTIKFLNFRLVEGGYQTSNSQFGFELYIYNIEEIRKTRLF</sequence>
<dbReference type="HOGENOM" id="CLU_1613622_0_0_1"/>
<dbReference type="Gramene" id="EFJ31485">
    <property type="protein sequence ID" value="EFJ31485"/>
    <property type="gene ID" value="SELMODRAFT_408124"/>
</dbReference>
<dbReference type="Gene3D" id="1.25.40.10">
    <property type="entry name" value="Tetratricopeptide repeat domain"/>
    <property type="match status" value="1"/>
</dbReference>